<accession>A0A0V8QDE4</accession>
<protein>
    <recommendedName>
        <fullName evidence="3">FHA domain-containing protein</fullName>
    </recommendedName>
</protein>
<dbReference type="RefSeq" id="WP_058353163.1">
    <property type="nucleotide sequence ID" value="NZ_CABMMD010000165.1"/>
</dbReference>
<evidence type="ECO:0008006" key="3">
    <source>
        <dbReference type="Google" id="ProtNLM"/>
    </source>
</evidence>
<gene>
    <name evidence="1" type="ORF">ASU35_12100</name>
</gene>
<dbReference type="STRING" id="290052.ASU35_12100"/>
<organism evidence="1 2">
    <name type="scientific">Acetivibrio ethanolgignens</name>
    <dbReference type="NCBI Taxonomy" id="290052"/>
    <lineage>
        <taxon>Bacteria</taxon>
        <taxon>Bacillati</taxon>
        <taxon>Bacillota</taxon>
        <taxon>Clostridia</taxon>
        <taxon>Eubacteriales</taxon>
        <taxon>Oscillospiraceae</taxon>
        <taxon>Acetivibrio</taxon>
    </lineage>
</organism>
<comment type="caution">
    <text evidence="1">The sequence shown here is derived from an EMBL/GenBank/DDBJ whole genome shotgun (WGS) entry which is preliminary data.</text>
</comment>
<keyword evidence="2" id="KW-1185">Reference proteome</keyword>
<evidence type="ECO:0000313" key="1">
    <source>
        <dbReference type="EMBL" id="KSV58600.1"/>
    </source>
</evidence>
<dbReference type="AlphaFoldDB" id="A0A0V8QDE4"/>
<reference evidence="1 2" key="1">
    <citation type="submission" date="2015-11" db="EMBL/GenBank/DDBJ databases">
        <title>Butyribacter intestini gen. nov., sp. nov., a butyric acid-producing bacterium of the family Lachnospiraceae isolated from the human faeces.</title>
        <authorList>
            <person name="Zou Y."/>
            <person name="Xue W."/>
            <person name="Luo G."/>
            <person name="Lv M."/>
        </authorList>
    </citation>
    <scope>NUCLEOTIDE SEQUENCE [LARGE SCALE GENOMIC DNA]</scope>
    <source>
        <strain evidence="1 2">ACET-33324</strain>
    </source>
</reference>
<name>A0A0V8QDE4_9FIRM</name>
<dbReference type="Gene3D" id="2.60.200.20">
    <property type="match status" value="1"/>
</dbReference>
<dbReference type="Proteomes" id="UP000054874">
    <property type="component" value="Unassembled WGS sequence"/>
</dbReference>
<sequence>MSLEKCPKGHVYNAKRYGRICPYCNMKLQEETAATKPVGFEPPVEVLQKEVRPVCGWLVCIEGARVGMDYKIYKGKNFAGRGDDMDIQILGDNEINRKNHTIIVYDDKKLNTMILPGDSSGLAYLNDEPVYVPMELKPYDIISMGNSRFLFISLCGTNFSWDDVK</sequence>
<dbReference type="EMBL" id="LNAM01000165">
    <property type="protein sequence ID" value="KSV58600.1"/>
    <property type="molecule type" value="Genomic_DNA"/>
</dbReference>
<evidence type="ECO:0000313" key="2">
    <source>
        <dbReference type="Proteomes" id="UP000054874"/>
    </source>
</evidence>
<proteinExistence type="predicted"/>
<dbReference type="CDD" id="cd00060">
    <property type="entry name" value="FHA"/>
    <property type="match status" value="1"/>
</dbReference>
<dbReference type="SUPFAM" id="SSF49879">
    <property type="entry name" value="SMAD/FHA domain"/>
    <property type="match status" value="1"/>
</dbReference>
<dbReference type="InterPro" id="IPR008984">
    <property type="entry name" value="SMAD_FHA_dom_sf"/>
</dbReference>
<dbReference type="OrthoDB" id="370565at2"/>